<evidence type="ECO:0000256" key="1">
    <source>
        <dbReference type="SAM" id="MobiDB-lite"/>
    </source>
</evidence>
<dbReference type="Proteomes" id="UP000419144">
    <property type="component" value="Unassembled WGS sequence"/>
</dbReference>
<organism evidence="3 4">
    <name type="scientific">Leishmania tarentolae</name>
    <name type="common">Sauroleishmania tarentolae</name>
    <dbReference type="NCBI Taxonomy" id="5689"/>
    <lineage>
        <taxon>Eukaryota</taxon>
        <taxon>Discoba</taxon>
        <taxon>Euglenozoa</taxon>
        <taxon>Kinetoplastea</taxon>
        <taxon>Metakinetoplastina</taxon>
        <taxon>Trypanosomatida</taxon>
        <taxon>Trypanosomatidae</taxon>
        <taxon>Leishmaniinae</taxon>
        <taxon>Leishmania</taxon>
        <taxon>lizard Leishmania</taxon>
    </lineage>
</organism>
<gene>
    <name evidence="3" type="ORF">LtaPh_0700700</name>
</gene>
<protein>
    <submittedName>
        <fullName evidence="3">Uncharacterized protein</fullName>
    </submittedName>
</protein>
<sequence>MSLRLLSPHLLVAAASHLSGHRMCVLIHTHTHLLEPQQGGGTDMLQRTCTSRLLACTSALLKRSGKPGDLPDYKQVYLPYDTAPTKMELDRERRKFMQAYSGRMEHRKMVDVKDVPQNMYTYGKEGMSVPISIFKDQADPVIGPEWTYPGIFENKIVAQQWYMEELFDREKSNAFESPWQRQVLDNQVKRRLGKVAWRMSMLNIKTIDIFHRERGASKRPGSADAKASGTPAGKK</sequence>
<proteinExistence type="predicted"/>
<name>A0A640K9E5_LEITA</name>
<dbReference type="AlphaFoldDB" id="A0A640K9E5"/>
<evidence type="ECO:0000313" key="3">
    <source>
        <dbReference type="EMBL" id="GET86002.1"/>
    </source>
</evidence>
<accession>A0A640K9E5</accession>
<reference evidence="3" key="1">
    <citation type="submission" date="2019-11" db="EMBL/GenBank/DDBJ databases">
        <title>Leishmania tarentolae CDS.</title>
        <authorList>
            <person name="Goto Y."/>
            <person name="Yamagishi J."/>
        </authorList>
    </citation>
    <scope>NUCLEOTIDE SEQUENCE [LARGE SCALE GENOMIC DNA]</scope>
    <source>
        <strain evidence="3">Parrot Tar II</strain>
    </source>
</reference>
<evidence type="ECO:0000256" key="2">
    <source>
        <dbReference type="SAM" id="SignalP"/>
    </source>
</evidence>
<dbReference type="OrthoDB" id="269892at2759"/>
<evidence type="ECO:0000313" key="4">
    <source>
        <dbReference type="Proteomes" id="UP000419144"/>
    </source>
</evidence>
<dbReference type="EMBL" id="BLBS01000008">
    <property type="protein sequence ID" value="GET86002.1"/>
    <property type="molecule type" value="Genomic_DNA"/>
</dbReference>
<dbReference type="VEuPathDB" id="TriTrypDB:LtaPh_0700700"/>
<feature type="chain" id="PRO_5024880093" evidence="2">
    <location>
        <begin position="16"/>
        <end position="235"/>
    </location>
</feature>
<feature type="region of interest" description="Disordered" evidence="1">
    <location>
        <begin position="213"/>
        <end position="235"/>
    </location>
</feature>
<keyword evidence="2" id="KW-0732">Signal</keyword>
<comment type="caution">
    <text evidence="3">The sequence shown here is derived from an EMBL/GenBank/DDBJ whole genome shotgun (WGS) entry which is preliminary data.</text>
</comment>
<feature type="signal peptide" evidence="2">
    <location>
        <begin position="1"/>
        <end position="15"/>
    </location>
</feature>
<keyword evidence="4" id="KW-1185">Reference proteome</keyword>